<gene>
    <name evidence="1" type="ORF">DCAF_LOCUS26246</name>
</gene>
<sequence length="75" mass="8974">METPKEEVEVSVEWEKIDRVDELDMGRGEVGWDRHPWSWFFGSVSEVSRCLLSKRLVVTNIWCFDVWSKRNDNEI</sequence>
<evidence type="ECO:0000313" key="2">
    <source>
        <dbReference type="Proteomes" id="UP001314170"/>
    </source>
</evidence>
<keyword evidence="2" id="KW-1185">Reference proteome</keyword>
<reference evidence="1 2" key="1">
    <citation type="submission" date="2024-01" db="EMBL/GenBank/DDBJ databases">
        <authorList>
            <person name="Waweru B."/>
        </authorList>
    </citation>
    <scope>NUCLEOTIDE SEQUENCE [LARGE SCALE GENOMIC DNA]</scope>
</reference>
<proteinExistence type="predicted"/>
<accession>A0AAV1SQB1</accession>
<dbReference type="AlphaFoldDB" id="A0AAV1SQB1"/>
<organism evidence="1 2">
    <name type="scientific">Dovyalis caffra</name>
    <dbReference type="NCBI Taxonomy" id="77055"/>
    <lineage>
        <taxon>Eukaryota</taxon>
        <taxon>Viridiplantae</taxon>
        <taxon>Streptophyta</taxon>
        <taxon>Embryophyta</taxon>
        <taxon>Tracheophyta</taxon>
        <taxon>Spermatophyta</taxon>
        <taxon>Magnoliopsida</taxon>
        <taxon>eudicotyledons</taxon>
        <taxon>Gunneridae</taxon>
        <taxon>Pentapetalae</taxon>
        <taxon>rosids</taxon>
        <taxon>fabids</taxon>
        <taxon>Malpighiales</taxon>
        <taxon>Salicaceae</taxon>
        <taxon>Flacourtieae</taxon>
        <taxon>Dovyalis</taxon>
    </lineage>
</organism>
<evidence type="ECO:0000313" key="1">
    <source>
        <dbReference type="EMBL" id="CAK7355982.1"/>
    </source>
</evidence>
<name>A0AAV1SQB1_9ROSI</name>
<comment type="caution">
    <text evidence="1">The sequence shown here is derived from an EMBL/GenBank/DDBJ whole genome shotgun (WGS) entry which is preliminary data.</text>
</comment>
<dbReference type="EMBL" id="CAWUPB010001197">
    <property type="protein sequence ID" value="CAK7355982.1"/>
    <property type="molecule type" value="Genomic_DNA"/>
</dbReference>
<dbReference type="Proteomes" id="UP001314170">
    <property type="component" value="Unassembled WGS sequence"/>
</dbReference>
<protein>
    <submittedName>
        <fullName evidence="1">Uncharacterized protein</fullName>
    </submittedName>
</protein>